<gene>
    <name evidence="8" type="ORF">GBK04_22195</name>
</gene>
<comment type="caution">
    <text evidence="8">The sequence shown here is derived from an EMBL/GenBank/DDBJ whole genome shotgun (WGS) entry which is preliminary data.</text>
</comment>
<dbReference type="InterPro" id="IPR011990">
    <property type="entry name" value="TPR-like_helical_dom_sf"/>
</dbReference>
<comment type="similarity">
    <text evidence="2">Belongs to the SusD family.</text>
</comment>
<keyword evidence="3" id="KW-0732">Signal</keyword>
<evidence type="ECO:0000256" key="4">
    <source>
        <dbReference type="ARBA" id="ARBA00023136"/>
    </source>
</evidence>
<dbReference type="Pfam" id="PF07980">
    <property type="entry name" value="SusD_RagB"/>
    <property type="match status" value="1"/>
</dbReference>
<dbReference type="Gene3D" id="1.25.40.390">
    <property type="match status" value="1"/>
</dbReference>
<dbReference type="AlphaFoldDB" id="A0A7C9BD20"/>
<dbReference type="InterPro" id="IPR033985">
    <property type="entry name" value="SusD-like_N"/>
</dbReference>
<reference evidence="8 9" key="1">
    <citation type="submission" date="2019-10" db="EMBL/GenBank/DDBJ databases">
        <title>Draft Genome Sequence of Cytophagaceae sp. SJW1-29.</title>
        <authorList>
            <person name="Choi A."/>
        </authorList>
    </citation>
    <scope>NUCLEOTIDE SEQUENCE [LARGE SCALE GENOMIC DNA]</scope>
    <source>
        <strain evidence="8 9">SJW1-29</strain>
    </source>
</reference>
<dbReference type="Proteomes" id="UP000479293">
    <property type="component" value="Unassembled WGS sequence"/>
</dbReference>
<evidence type="ECO:0000313" key="8">
    <source>
        <dbReference type="EMBL" id="MPR35982.1"/>
    </source>
</evidence>
<dbReference type="Pfam" id="PF14322">
    <property type="entry name" value="SusD-like_3"/>
    <property type="match status" value="1"/>
</dbReference>
<proteinExistence type="inferred from homology"/>
<evidence type="ECO:0000256" key="5">
    <source>
        <dbReference type="ARBA" id="ARBA00023237"/>
    </source>
</evidence>
<accession>A0A7C9BD20</accession>
<evidence type="ECO:0000259" key="6">
    <source>
        <dbReference type="Pfam" id="PF07980"/>
    </source>
</evidence>
<keyword evidence="9" id="KW-1185">Reference proteome</keyword>
<dbReference type="CDD" id="cd08977">
    <property type="entry name" value="SusD"/>
    <property type="match status" value="1"/>
</dbReference>
<evidence type="ECO:0000256" key="2">
    <source>
        <dbReference type="ARBA" id="ARBA00006275"/>
    </source>
</evidence>
<evidence type="ECO:0000256" key="1">
    <source>
        <dbReference type="ARBA" id="ARBA00004442"/>
    </source>
</evidence>
<dbReference type="PROSITE" id="PS51257">
    <property type="entry name" value="PROKAR_LIPOPROTEIN"/>
    <property type="match status" value="1"/>
</dbReference>
<dbReference type="EMBL" id="WHLY01000002">
    <property type="protein sequence ID" value="MPR35982.1"/>
    <property type="molecule type" value="Genomic_DNA"/>
</dbReference>
<comment type="subcellular location">
    <subcellularLocation>
        <location evidence="1">Cell outer membrane</location>
    </subcellularLocation>
</comment>
<sequence length="556" mass="62761">MKSMKTIKIFLTLIIGMATLSCNDYLERYPLDSPAAETFLRTEAELDLAVTGVYNTLWFKPIDNGPFALSLDYASDIGWDRNGSALQELGKGIATPDNSFTKSFWDTFYRGIGRANYILSRAEPLAEIVPAEKYKRQMAEIRFLRAYYYSYLNELFGGVPLLTQPTLLSESQVPRNSKAEVTDFIISELQAIKQDLPAQPGAANKGRVSKGAALALLSRVALYNQKWETAAQAAEELMDSKTYQLHPNYGELFMYAGQNSPEIILAAQFLKGTSVHSTARQFYSRIALGHSNKIPVEALVDSYEMTDGLQIDDSPQFNPAKPFTDRDPRLGYTVVLPQSTFIGYVFETHPDSLTTLNVATGKRVQNTEATHAYASFSGYLWRKYADPGDKDDRDNSELDIILFRYAEALLNYAEAKIEMNQIDQSVYDAINAVRTRPSVNMPAIAPGKTQTELRYIVRRERKYELAGEGLRLFDIRRWNIAEKAMKGKLLGRVQNAFLSNAPDIDENGTPSYDNVANADKMRVIEIRLFDRNRDLLWPIPRIELETNTALEQNPNY</sequence>
<protein>
    <submittedName>
        <fullName evidence="8">RagB/SusD family nutrient uptake outer membrane protein</fullName>
    </submittedName>
</protein>
<dbReference type="SUPFAM" id="SSF48452">
    <property type="entry name" value="TPR-like"/>
    <property type="match status" value="1"/>
</dbReference>
<feature type="domain" description="RagB/SusD" evidence="6">
    <location>
        <begin position="261"/>
        <end position="556"/>
    </location>
</feature>
<dbReference type="InterPro" id="IPR012944">
    <property type="entry name" value="SusD_RagB_dom"/>
</dbReference>
<name>A0A7C9BD20_9BACT</name>
<dbReference type="GO" id="GO:0009279">
    <property type="term" value="C:cell outer membrane"/>
    <property type="evidence" value="ECO:0007669"/>
    <property type="project" value="UniProtKB-SubCell"/>
</dbReference>
<keyword evidence="4" id="KW-0472">Membrane</keyword>
<evidence type="ECO:0000256" key="3">
    <source>
        <dbReference type="ARBA" id="ARBA00022729"/>
    </source>
</evidence>
<organism evidence="8 9">
    <name type="scientific">Salmonirosea aquatica</name>
    <dbReference type="NCBI Taxonomy" id="2654236"/>
    <lineage>
        <taxon>Bacteria</taxon>
        <taxon>Pseudomonadati</taxon>
        <taxon>Bacteroidota</taxon>
        <taxon>Cytophagia</taxon>
        <taxon>Cytophagales</taxon>
        <taxon>Spirosomataceae</taxon>
        <taxon>Salmonirosea</taxon>
    </lineage>
</organism>
<evidence type="ECO:0000259" key="7">
    <source>
        <dbReference type="Pfam" id="PF14322"/>
    </source>
</evidence>
<feature type="domain" description="SusD-like N-terminal" evidence="7">
    <location>
        <begin position="24"/>
        <end position="222"/>
    </location>
</feature>
<keyword evidence="5" id="KW-0998">Cell outer membrane</keyword>
<evidence type="ECO:0000313" key="9">
    <source>
        <dbReference type="Proteomes" id="UP000479293"/>
    </source>
</evidence>